<reference evidence="1 2" key="1">
    <citation type="journal article" date="2018" name="Int. J. Syst. Evol. Microbiol.">
        <title>Epidermidibacterium keratini gen. nov., sp. nov., a member of the family Sporichthyaceae, isolated from keratin epidermis.</title>
        <authorList>
            <person name="Lee D.G."/>
            <person name="Trujillo M.E."/>
            <person name="Kang S."/>
            <person name="Nam J.J."/>
            <person name="Kim Y.J."/>
        </authorList>
    </citation>
    <scope>NUCLEOTIDE SEQUENCE [LARGE SCALE GENOMIC DNA]</scope>
    <source>
        <strain evidence="1 2">EPI-7</strain>
    </source>
</reference>
<evidence type="ECO:0000313" key="1">
    <source>
        <dbReference type="EMBL" id="QHB99463.1"/>
    </source>
</evidence>
<dbReference type="RefSeq" id="WP_159543035.1">
    <property type="nucleotide sequence ID" value="NZ_CP047156.1"/>
</dbReference>
<protein>
    <submittedName>
        <fullName evidence="1">Uncharacterized protein</fullName>
    </submittedName>
</protein>
<keyword evidence="2" id="KW-1185">Reference proteome</keyword>
<dbReference type="KEGG" id="eke:EK0264_03645"/>
<dbReference type="EMBL" id="CP047156">
    <property type="protein sequence ID" value="QHB99463.1"/>
    <property type="molecule type" value="Genomic_DNA"/>
</dbReference>
<name>A0A7L4YKU4_9ACTN</name>
<dbReference type="InParanoid" id="A0A7L4YKU4"/>
<organism evidence="1 2">
    <name type="scientific">Epidermidibacterium keratini</name>
    <dbReference type="NCBI Taxonomy" id="1891644"/>
    <lineage>
        <taxon>Bacteria</taxon>
        <taxon>Bacillati</taxon>
        <taxon>Actinomycetota</taxon>
        <taxon>Actinomycetes</taxon>
        <taxon>Sporichthyales</taxon>
        <taxon>Sporichthyaceae</taxon>
        <taxon>Epidermidibacterium</taxon>
    </lineage>
</organism>
<gene>
    <name evidence="1" type="ORF">EK0264_03645</name>
</gene>
<proteinExistence type="predicted"/>
<evidence type="ECO:0000313" key="2">
    <source>
        <dbReference type="Proteomes" id="UP000463857"/>
    </source>
</evidence>
<dbReference type="Proteomes" id="UP000463857">
    <property type="component" value="Chromosome"/>
</dbReference>
<sequence length="62" mass="6956">MTEKTLAEQVADLRTGDKVKARYGNVTVDVWVCYGYYRQSLDAIPQFGPFRVIDVPGEGDES</sequence>
<dbReference type="AlphaFoldDB" id="A0A7L4YKU4"/>
<accession>A0A7L4YKU4</accession>